<evidence type="ECO:0000256" key="3">
    <source>
        <dbReference type="ARBA" id="ARBA00023180"/>
    </source>
</evidence>
<gene>
    <name evidence="5" type="ORF">M0R45_035093</name>
</gene>
<dbReference type="Gene3D" id="3.90.730.10">
    <property type="entry name" value="Ribonuclease T2-like"/>
    <property type="match status" value="1"/>
</dbReference>
<evidence type="ECO:0000313" key="5">
    <source>
        <dbReference type="EMBL" id="KAK9911171.1"/>
    </source>
</evidence>
<dbReference type="Pfam" id="PF00445">
    <property type="entry name" value="Ribonuclease_T2"/>
    <property type="match status" value="1"/>
</dbReference>
<dbReference type="GO" id="GO:0033897">
    <property type="term" value="F:ribonuclease T2 activity"/>
    <property type="evidence" value="ECO:0007669"/>
    <property type="project" value="InterPro"/>
</dbReference>
<organism evidence="5 6">
    <name type="scientific">Rubus argutus</name>
    <name type="common">Southern blackberry</name>
    <dbReference type="NCBI Taxonomy" id="59490"/>
    <lineage>
        <taxon>Eukaryota</taxon>
        <taxon>Viridiplantae</taxon>
        <taxon>Streptophyta</taxon>
        <taxon>Embryophyta</taxon>
        <taxon>Tracheophyta</taxon>
        <taxon>Spermatophyta</taxon>
        <taxon>Magnoliopsida</taxon>
        <taxon>eudicotyledons</taxon>
        <taxon>Gunneridae</taxon>
        <taxon>Pentapetalae</taxon>
        <taxon>rosids</taxon>
        <taxon>fabids</taxon>
        <taxon>Rosales</taxon>
        <taxon>Rosaceae</taxon>
        <taxon>Rosoideae</taxon>
        <taxon>Rosoideae incertae sedis</taxon>
        <taxon>Rubus</taxon>
    </lineage>
</organism>
<comment type="similarity">
    <text evidence="1 4">Belongs to the RNase T2 family.</text>
</comment>
<proteinExistence type="inferred from homology"/>
<evidence type="ECO:0000256" key="4">
    <source>
        <dbReference type="RuleBase" id="RU004328"/>
    </source>
</evidence>
<dbReference type="InterPro" id="IPR033130">
    <property type="entry name" value="RNase_T2_His_AS_2"/>
</dbReference>
<keyword evidence="2" id="KW-0732">Signal</keyword>
<evidence type="ECO:0000256" key="2">
    <source>
        <dbReference type="ARBA" id="ARBA00022729"/>
    </source>
</evidence>
<dbReference type="PROSITE" id="PS00531">
    <property type="entry name" value="RNASE_T2_2"/>
    <property type="match status" value="1"/>
</dbReference>
<dbReference type="GO" id="GO:0006401">
    <property type="term" value="P:RNA catabolic process"/>
    <property type="evidence" value="ECO:0007669"/>
    <property type="project" value="TreeGrafter"/>
</dbReference>
<keyword evidence="6" id="KW-1185">Reference proteome</keyword>
<comment type="caution">
    <text evidence="5">The sequence shown here is derived from an EMBL/GenBank/DDBJ whole genome shotgun (WGS) entry which is preliminary data.</text>
</comment>
<dbReference type="GO" id="GO:0003723">
    <property type="term" value="F:RNA binding"/>
    <property type="evidence" value="ECO:0007669"/>
    <property type="project" value="InterPro"/>
</dbReference>
<dbReference type="InterPro" id="IPR036430">
    <property type="entry name" value="RNase_T2-like_sf"/>
</dbReference>
<dbReference type="SUPFAM" id="SSF55895">
    <property type="entry name" value="Ribonuclease Rh-like"/>
    <property type="match status" value="1"/>
</dbReference>
<dbReference type="Proteomes" id="UP001457282">
    <property type="component" value="Unassembled WGS sequence"/>
</dbReference>
<evidence type="ECO:0000256" key="1">
    <source>
        <dbReference type="ARBA" id="ARBA00007469"/>
    </source>
</evidence>
<dbReference type="InterPro" id="IPR001568">
    <property type="entry name" value="RNase_T2-like"/>
</dbReference>
<evidence type="ECO:0000313" key="6">
    <source>
        <dbReference type="Proteomes" id="UP001457282"/>
    </source>
</evidence>
<accession>A0AAW1VVU0</accession>
<name>A0AAW1VVU0_RUBAR</name>
<dbReference type="EMBL" id="JBEDUW010000007">
    <property type="protein sequence ID" value="KAK9911171.1"/>
    <property type="molecule type" value="Genomic_DNA"/>
</dbReference>
<protein>
    <submittedName>
        <fullName evidence="5">Uncharacterized protein</fullName>
    </submittedName>
</protein>
<dbReference type="PANTHER" id="PTHR11240:SF18">
    <property type="entry name" value="OS07G0630400 PROTEIN"/>
    <property type="match status" value="1"/>
</dbReference>
<dbReference type="GO" id="GO:0005576">
    <property type="term" value="C:extracellular region"/>
    <property type="evidence" value="ECO:0007669"/>
    <property type="project" value="TreeGrafter"/>
</dbReference>
<reference evidence="5 6" key="1">
    <citation type="journal article" date="2023" name="G3 (Bethesda)">
        <title>A chromosome-length genome assembly and annotation of blackberry (Rubus argutus, cv. 'Hillquist').</title>
        <authorList>
            <person name="Bruna T."/>
            <person name="Aryal R."/>
            <person name="Dudchenko O."/>
            <person name="Sargent D.J."/>
            <person name="Mead D."/>
            <person name="Buti M."/>
            <person name="Cavallini A."/>
            <person name="Hytonen T."/>
            <person name="Andres J."/>
            <person name="Pham M."/>
            <person name="Weisz D."/>
            <person name="Mascagni F."/>
            <person name="Usai G."/>
            <person name="Natali L."/>
            <person name="Bassil N."/>
            <person name="Fernandez G.E."/>
            <person name="Lomsadze A."/>
            <person name="Armour M."/>
            <person name="Olukolu B."/>
            <person name="Poorten T."/>
            <person name="Britton C."/>
            <person name="Davik J."/>
            <person name="Ashrafi H."/>
            <person name="Aiden E.L."/>
            <person name="Borodovsky M."/>
            <person name="Worthington M."/>
        </authorList>
    </citation>
    <scope>NUCLEOTIDE SEQUENCE [LARGE SCALE GENOMIC DNA]</scope>
    <source>
        <strain evidence="5">PI 553951</strain>
    </source>
</reference>
<keyword evidence="3" id="KW-0325">Glycoprotein</keyword>
<dbReference type="PANTHER" id="PTHR11240">
    <property type="entry name" value="RIBONUCLEASE T2"/>
    <property type="match status" value="1"/>
</dbReference>
<sequence>MEDKDRGERRIVRGMQLDPRLLRNLASCWPSYSSKNSNNQFWNHEYDKHGTCTLQNFTTPYAYFSRACALWNKYKVDKWLSNIISNTPTSLAVVESAIKSGFKSQPVLWCNGSAKGVKGNKLKEVRLCFDDKLNGKDYPIRKSNCQNNIVIAK</sequence>
<dbReference type="AlphaFoldDB" id="A0AAW1VVU0"/>